<accession>A0AAV7MSP1</accession>
<dbReference type="EMBL" id="JANPWB010000013">
    <property type="protein sequence ID" value="KAJ1105377.1"/>
    <property type="molecule type" value="Genomic_DNA"/>
</dbReference>
<dbReference type="AlphaFoldDB" id="A0AAV7MSP1"/>
<sequence length="120" mass="13334">MPRLSASNVALWAEAAHGVCRRRCCLILCCPQGPRTAAALSERQQEKEKEPLAHYMSVAAAHQRRKFVGLIDDFKRLGAPASIVQFAKLKVFNEGQAKVFLNVQEARKFLELLKKQGDGA</sequence>
<keyword evidence="2" id="KW-1185">Reference proteome</keyword>
<dbReference type="InterPro" id="IPR042566">
    <property type="entry name" value="L1_C"/>
</dbReference>
<dbReference type="Proteomes" id="UP001066276">
    <property type="component" value="Chromosome 9"/>
</dbReference>
<gene>
    <name evidence="1" type="ORF">NDU88_002783</name>
</gene>
<evidence type="ECO:0000313" key="1">
    <source>
        <dbReference type="EMBL" id="KAJ1105377.1"/>
    </source>
</evidence>
<evidence type="ECO:0000313" key="2">
    <source>
        <dbReference type="Proteomes" id="UP001066276"/>
    </source>
</evidence>
<comment type="caution">
    <text evidence="1">The sequence shown here is derived from an EMBL/GenBank/DDBJ whole genome shotgun (WGS) entry which is preliminary data.</text>
</comment>
<dbReference type="Gene3D" id="3.30.250.20">
    <property type="entry name" value="L1 transposable element, C-terminal domain"/>
    <property type="match status" value="1"/>
</dbReference>
<organism evidence="1 2">
    <name type="scientific">Pleurodeles waltl</name>
    <name type="common">Iberian ribbed newt</name>
    <dbReference type="NCBI Taxonomy" id="8319"/>
    <lineage>
        <taxon>Eukaryota</taxon>
        <taxon>Metazoa</taxon>
        <taxon>Chordata</taxon>
        <taxon>Craniata</taxon>
        <taxon>Vertebrata</taxon>
        <taxon>Euteleostomi</taxon>
        <taxon>Amphibia</taxon>
        <taxon>Batrachia</taxon>
        <taxon>Caudata</taxon>
        <taxon>Salamandroidea</taxon>
        <taxon>Salamandridae</taxon>
        <taxon>Pleurodelinae</taxon>
        <taxon>Pleurodeles</taxon>
    </lineage>
</organism>
<name>A0AAV7MSP1_PLEWA</name>
<reference evidence="1" key="1">
    <citation type="journal article" date="2022" name="bioRxiv">
        <title>Sequencing and chromosome-scale assembly of the giantPleurodeles waltlgenome.</title>
        <authorList>
            <person name="Brown T."/>
            <person name="Elewa A."/>
            <person name="Iarovenko S."/>
            <person name="Subramanian E."/>
            <person name="Araus A.J."/>
            <person name="Petzold A."/>
            <person name="Susuki M."/>
            <person name="Suzuki K.-i.T."/>
            <person name="Hayashi T."/>
            <person name="Toyoda A."/>
            <person name="Oliveira C."/>
            <person name="Osipova E."/>
            <person name="Leigh N.D."/>
            <person name="Simon A."/>
            <person name="Yun M.H."/>
        </authorList>
    </citation>
    <scope>NUCLEOTIDE SEQUENCE</scope>
    <source>
        <strain evidence="1">20211129_DDA</strain>
        <tissue evidence="1">Liver</tissue>
    </source>
</reference>
<proteinExistence type="predicted"/>
<protein>
    <submittedName>
        <fullName evidence="1">Uncharacterized protein</fullName>
    </submittedName>
</protein>